<dbReference type="EMBL" id="RZTZ01000005">
    <property type="protein sequence ID" value="RVT61564.1"/>
    <property type="molecule type" value="Genomic_DNA"/>
</dbReference>
<dbReference type="GO" id="GO:0016740">
    <property type="term" value="F:transferase activity"/>
    <property type="evidence" value="ECO:0007669"/>
    <property type="project" value="UniProtKB-UniRule"/>
</dbReference>
<keyword evidence="7 10" id="KW-0460">Magnesium</keyword>
<proteinExistence type="inferred from homology"/>
<evidence type="ECO:0000313" key="13">
    <source>
        <dbReference type="Proteomes" id="UP000288024"/>
    </source>
</evidence>
<gene>
    <name evidence="12" type="ORF">EM808_15055</name>
</gene>
<dbReference type="SUPFAM" id="SSF143631">
    <property type="entry name" value="ApbE-like"/>
    <property type="match status" value="1"/>
</dbReference>
<keyword evidence="13" id="KW-1185">Reference proteome</keyword>
<evidence type="ECO:0000256" key="11">
    <source>
        <dbReference type="PIRSR" id="PIRSR006268-2"/>
    </source>
</evidence>
<keyword evidence="5 10" id="KW-0479">Metal-binding</keyword>
<dbReference type="InterPro" id="IPR024932">
    <property type="entry name" value="ApbE"/>
</dbReference>
<comment type="caution">
    <text evidence="12">The sequence shown here is derived from an EMBL/GenBank/DDBJ whole genome shotgun (WGS) entry which is preliminary data.</text>
</comment>
<dbReference type="InterPro" id="IPR003374">
    <property type="entry name" value="ApbE-like_sf"/>
</dbReference>
<keyword evidence="6 10" id="KW-0274">FAD</keyword>
<evidence type="ECO:0000256" key="5">
    <source>
        <dbReference type="ARBA" id="ARBA00022723"/>
    </source>
</evidence>
<evidence type="ECO:0000313" key="12">
    <source>
        <dbReference type="EMBL" id="RVT61564.1"/>
    </source>
</evidence>
<name>A0A3S2W3P3_9BACI</name>
<evidence type="ECO:0000256" key="10">
    <source>
        <dbReference type="PIRNR" id="PIRNR006268"/>
    </source>
</evidence>
<dbReference type="PIRSF" id="PIRSF006268">
    <property type="entry name" value="ApbE"/>
    <property type="match status" value="1"/>
</dbReference>
<protein>
    <recommendedName>
        <fullName evidence="2 10">FAD:protein FMN transferase</fullName>
        <ecNumber evidence="1 10">2.7.1.180</ecNumber>
    </recommendedName>
    <alternativeName>
        <fullName evidence="8 10">Flavin transferase</fullName>
    </alternativeName>
</protein>
<keyword evidence="4 10" id="KW-0808">Transferase</keyword>
<evidence type="ECO:0000256" key="2">
    <source>
        <dbReference type="ARBA" id="ARBA00016337"/>
    </source>
</evidence>
<dbReference type="PANTHER" id="PTHR30040:SF2">
    <property type="entry name" value="FAD:PROTEIN FMN TRANSFERASE"/>
    <property type="match status" value="1"/>
</dbReference>
<dbReference type="EC" id="2.7.1.180" evidence="1 10"/>
<organism evidence="12 13">
    <name type="scientific">Niallia taxi</name>
    <dbReference type="NCBI Taxonomy" id="2499688"/>
    <lineage>
        <taxon>Bacteria</taxon>
        <taxon>Bacillati</taxon>
        <taxon>Bacillota</taxon>
        <taxon>Bacilli</taxon>
        <taxon>Bacillales</taxon>
        <taxon>Bacillaceae</taxon>
        <taxon>Niallia</taxon>
    </lineage>
</organism>
<dbReference type="GO" id="GO:0046872">
    <property type="term" value="F:metal ion binding"/>
    <property type="evidence" value="ECO:0007669"/>
    <property type="project" value="UniProtKB-UniRule"/>
</dbReference>
<dbReference type="RefSeq" id="WP_127739021.1">
    <property type="nucleotide sequence ID" value="NZ_JARMUY010000004.1"/>
</dbReference>
<dbReference type="Pfam" id="PF02424">
    <property type="entry name" value="ApbE"/>
    <property type="match status" value="1"/>
</dbReference>
<evidence type="ECO:0000256" key="6">
    <source>
        <dbReference type="ARBA" id="ARBA00022827"/>
    </source>
</evidence>
<evidence type="ECO:0000256" key="7">
    <source>
        <dbReference type="ARBA" id="ARBA00022842"/>
    </source>
</evidence>
<keyword evidence="3 10" id="KW-0285">Flavoprotein</keyword>
<feature type="binding site" evidence="11">
    <location>
        <position position="141"/>
    </location>
    <ligand>
        <name>Mg(2+)</name>
        <dbReference type="ChEBI" id="CHEBI:18420"/>
    </ligand>
</feature>
<dbReference type="AlphaFoldDB" id="A0A3S2W3P3"/>
<comment type="catalytic activity">
    <reaction evidence="9 10">
        <text>L-threonyl-[protein] + FAD = FMN-L-threonyl-[protein] + AMP + H(+)</text>
        <dbReference type="Rhea" id="RHEA:36847"/>
        <dbReference type="Rhea" id="RHEA-COMP:11060"/>
        <dbReference type="Rhea" id="RHEA-COMP:11061"/>
        <dbReference type="ChEBI" id="CHEBI:15378"/>
        <dbReference type="ChEBI" id="CHEBI:30013"/>
        <dbReference type="ChEBI" id="CHEBI:57692"/>
        <dbReference type="ChEBI" id="CHEBI:74257"/>
        <dbReference type="ChEBI" id="CHEBI:456215"/>
        <dbReference type="EC" id="2.7.1.180"/>
    </reaction>
</comment>
<dbReference type="PANTHER" id="PTHR30040">
    <property type="entry name" value="THIAMINE BIOSYNTHESIS LIPOPROTEIN APBE"/>
    <property type="match status" value="1"/>
</dbReference>
<sequence length="307" mass="34304">MQQTAFTCMNTTIRTFDLPAESVRKITHLFKKSERTLSRFNQTSELSQLNNTKNIPFLCSSILFEAIRIADFYYAVTKGIYNPYLGKQLIALGYDRSFELLEANPDEEASPSLNANIRPLLIDAGMRSITLKQDIQIDLGGIAKGWTAQCIAELLQEDGIRTGAISAGGDICAWGLEYKKRVVKIDHPRRTEETIASIELHRDAGIATSSIVKRNWVTAGGRRHHHILDPRTGMPSTSNLIQATVIAPTLTEAEAMAKCMLILGWEEGLKRFNDNKNIAFIVLTEEDRCLSGGNLHLYTNEGVKQYE</sequence>
<evidence type="ECO:0000256" key="9">
    <source>
        <dbReference type="ARBA" id="ARBA00048540"/>
    </source>
</evidence>
<comment type="similarity">
    <text evidence="10">Belongs to the ApbE family.</text>
</comment>
<evidence type="ECO:0000256" key="4">
    <source>
        <dbReference type="ARBA" id="ARBA00022679"/>
    </source>
</evidence>
<reference evidence="12 13" key="1">
    <citation type="submission" date="2019-01" db="EMBL/GenBank/DDBJ databases">
        <title>Bacillus sp. M5HDSG1-1, whole genome shotgun sequence.</title>
        <authorList>
            <person name="Tuo L."/>
        </authorList>
    </citation>
    <scope>NUCLEOTIDE SEQUENCE [LARGE SCALE GENOMIC DNA]</scope>
    <source>
        <strain evidence="12 13">M5HDSG1-1</strain>
    </source>
</reference>
<evidence type="ECO:0000256" key="8">
    <source>
        <dbReference type="ARBA" id="ARBA00031306"/>
    </source>
</evidence>
<comment type="cofactor">
    <cofactor evidence="11">
        <name>Mg(2+)</name>
        <dbReference type="ChEBI" id="CHEBI:18420"/>
    </cofactor>
    <cofactor evidence="11">
        <name>Mn(2+)</name>
        <dbReference type="ChEBI" id="CHEBI:29035"/>
    </cofactor>
    <text evidence="11">Magnesium. Can also use manganese.</text>
</comment>
<dbReference type="Gene3D" id="3.10.520.10">
    <property type="entry name" value="ApbE-like domains"/>
    <property type="match status" value="1"/>
</dbReference>
<evidence type="ECO:0000256" key="3">
    <source>
        <dbReference type="ARBA" id="ARBA00022630"/>
    </source>
</evidence>
<accession>A0A3S2W3P3</accession>
<dbReference type="Proteomes" id="UP000288024">
    <property type="component" value="Unassembled WGS sequence"/>
</dbReference>
<evidence type="ECO:0000256" key="1">
    <source>
        <dbReference type="ARBA" id="ARBA00011955"/>
    </source>
</evidence>